<dbReference type="EMBL" id="KL662092">
    <property type="protein sequence ID" value="KFM23451.1"/>
    <property type="molecule type" value="Genomic_DNA"/>
</dbReference>
<evidence type="ECO:0000259" key="3">
    <source>
        <dbReference type="Pfam" id="PF02668"/>
    </source>
</evidence>
<gene>
    <name evidence="4" type="ORF">F751_6005</name>
</gene>
<evidence type="ECO:0000256" key="2">
    <source>
        <dbReference type="ARBA" id="ARBA00023194"/>
    </source>
</evidence>
<dbReference type="GeneID" id="23617396"/>
<reference evidence="4 5" key="1">
    <citation type="journal article" date="2014" name="BMC Genomics">
        <title>Oil accumulation mechanisms of the oleaginous microalga Chlorella protothecoides revealed through its genome, transcriptomes, and proteomes.</title>
        <authorList>
            <person name="Gao C."/>
            <person name="Wang Y."/>
            <person name="Shen Y."/>
            <person name="Yan D."/>
            <person name="He X."/>
            <person name="Dai J."/>
            <person name="Wu Q."/>
        </authorList>
    </citation>
    <scope>NUCLEOTIDE SEQUENCE [LARGE SCALE GENOMIC DNA]</scope>
    <source>
        <strain evidence="4 5">0710</strain>
    </source>
</reference>
<dbReference type="AlphaFoldDB" id="A0A087SCJ7"/>
<dbReference type="SUPFAM" id="SSF51197">
    <property type="entry name" value="Clavaminate synthase-like"/>
    <property type="match status" value="1"/>
</dbReference>
<sequence>MLQKPFRQLRFQGHVQRERAIQQLAEHFRVPPGTVDVVRVGNWRGVVPLKPVSGPAVWYADELIHRPEEWRFQLNEEHIAELEAAVDAAIESGQILEGLSLDNVSLPTLGPILTGFRVEAVHGRGFQLISGLPVGRWSREQTVAAYWIIGLHWGKAVSNNHKGHLVGHIKDIGHDPASPSTRLYATSVAQPFHNDAADLVVHNEFLKLRPDLGPVMTENWYFDRKGEVPAGKQPFFAIPAFNYFLELLMFNISILYHAAQGNLTVNWSSNYYLLSQRHEAVPRLTPAHLEAIKLFDELAASPRHSIRYQLQPGDIQLLSNHTVLHARSAFVDDAEDPNLRRHLLRLWLAPPDEFPLPEAYADILGGSVEVGKRGGIVVSGTRLNIPLEAE</sequence>
<dbReference type="Pfam" id="PF02668">
    <property type="entry name" value="TauD"/>
    <property type="match status" value="1"/>
</dbReference>
<dbReference type="InterPro" id="IPR003819">
    <property type="entry name" value="TauD/TfdA-like"/>
</dbReference>
<dbReference type="RefSeq" id="XP_011396323.1">
    <property type="nucleotide sequence ID" value="XM_011398021.1"/>
</dbReference>
<dbReference type="KEGG" id="apro:F751_6005"/>
<proteinExistence type="predicted"/>
<dbReference type="InterPro" id="IPR042098">
    <property type="entry name" value="TauD-like_sf"/>
</dbReference>
<dbReference type="Proteomes" id="UP000028924">
    <property type="component" value="Unassembled WGS sequence"/>
</dbReference>
<feature type="domain" description="TauD/TfdA-like" evidence="3">
    <location>
        <begin position="266"/>
        <end position="347"/>
    </location>
</feature>
<keyword evidence="5" id="KW-1185">Reference proteome</keyword>
<dbReference type="GO" id="GO:0016491">
    <property type="term" value="F:oxidoreductase activity"/>
    <property type="evidence" value="ECO:0007669"/>
    <property type="project" value="UniProtKB-KW"/>
</dbReference>
<dbReference type="InterPro" id="IPR050411">
    <property type="entry name" value="AlphaKG_dependent_hydroxylases"/>
</dbReference>
<dbReference type="GO" id="GO:0017000">
    <property type="term" value="P:antibiotic biosynthetic process"/>
    <property type="evidence" value="ECO:0007669"/>
    <property type="project" value="UniProtKB-KW"/>
</dbReference>
<dbReference type="PANTHER" id="PTHR10696">
    <property type="entry name" value="GAMMA-BUTYROBETAINE HYDROXYLASE-RELATED"/>
    <property type="match status" value="1"/>
</dbReference>
<organism evidence="4 5">
    <name type="scientific">Auxenochlorella protothecoides</name>
    <name type="common">Green microalga</name>
    <name type="synonym">Chlorella protothecoides</name>
    <dbReference type="NCBI Taxonomy" id="3075"/>
    <lineage>
        <taxon>Eukaryota</taxon>
        <taxon>Viridiplantae</taxon>
        <taxon>Chlorophyta</taxon>
        <taxon>core chlorophytes</taxon>
        <taxon>Trebouxiophyceae</taxon>
        <taxon>Chlorellales</taxon>
        <taxon>Chlorellaceae</taxon>
        <taxon>Auxenochlorella</taxon>
    </lineage>
</organism>
<keyword evidence="2" id="KW-0045">Antibiotic biosynthesis</keyword>
<protein>
    <recommendedName>
        <fullName evidence="3">TauD/TfdA-like domain-containing protein</fullName>
    </recommendedName>
</protein>
<evidence type="ECO:0000313" key="4">
    <source>
        <dbReference type="EMBL" id="KFM23451.1"/>
    </source>
</evidence>
<name>A0A087SCJ7_AUXPR</name>
<dbReference type="Gene3D" id="3.60.130.10">
    <property type="entry name" value="Clavaminate synthase-like"/>
    <property type="match status" value="2"/>
</dbReference>
<dbReference type="STRING" id="3075.A0A087SCJ7"/>
<evidence type="ECO:0000313" key="5">
    <source>
        <dbReference type="Proteomes" id="UP000028924"/>
    </source>
</evidence>
<evidence type="ECO:0000256" key="1">
    <source>
        <dbReference type="ARBA" id="ARBA00023002"/>
    </source>
</evidence>
<dbReference type="eggNOG" id="ENOG502QWD7">
    <property type="taxonomic scope" value="Eukaryota"/>
</dbReference>
<accession>A0A087SCJ7</accession>
<dbReference type="OrthoDB" id="272271at2759"/>
<dbReference type="PANTHER" id="PTHR10696:SF56">
    <property type="entry name" value="TAUD_TFDA-LIKE DOMAIN-CONTAINING PROTEIN"/>
    <property type="match status" value="1"/>
</dbReference>
<keyword evidence="1" id="KW-0560">Oxidoreductase</keyword>